<gene>
    <name evidence="1" type="ORF">NDU88_005300</name>
</gene>
<evidence type="ECO:0000313" key="2">
    <source>
        <dbReference type="Proteomes" id="UP001066276"/>
    </source>
</evidence>
<proteinExistence type="predicted"/>
<protein>
    <submittedName>
        <fullName evidence="1">Uncharacterized protein</fullName>
    </submittedName>
</protein>
<sequence length="68" mass="7850">GNNKPHHEPAHLSHSDSYDVILMQTSSNAQTLQHKTRQVHSVQSFCFICCGSSRFWRWLTCSLHSCMF</sequence>
<comment type="caution">
    <text evidence="1">The sequence shown here is derived from an EMBL/GenBank/DDBJ whole genome shotgun (WGS) entry which is preliminary data.</text>
</comment>
<feature type="non-terminal residue" evidence="1">
    <location>
        <position position="68"/>
    </location>
</feature>
<dbReference type="Proteomes" id="UP001066276">
    <property type="component" value="Chromosome 12"/>
</dbReference>
<dbReference type="AlphaFoldDB" id="A0AAV7L0V4"/>
<reference evidence="1" key="1">
    <citation type="journal article" date="2022" name="bioRxiv">
        <title>Sequencing and chromosome-scale assembly of the giantPleurodeles waltlgenome.</title>
        <authorList>
            <person name="Brown T."/>
            <person name="Elewa A."/>
            <person name="Iarovenko S."/>
            <person name="Subramanian E."/>
            <person name="Araus A.J."/>
            <person name="Petzold A."/>
            <person name="Susuki M."/>
            <person name="Suzuki K.-i.T."/>
            <person name="Hayashi T."/>
            <person name="Toyoda A."/>
            <person name="Oliveira C."/>
            <person name="Osipova E."/>
            <person name="Leigh N.D."/>
            <person name="Simon A."/>
            <person name="Yun M.H."/>
        </authorList>
    </citation>
    <scope>NUCLEOTIDE SEQUENCE</scope>
    <source>
        <strain evidence="1">20211129_DDA</strain>
        <tissue evidence="1">Liver</tissue>
    </source>
</reference>
<name>A0AAV7L0V4_PLEWA</name>
<accession>A0AAV7L0V4</accession>
<dbReference type="EMBL" id="JANPWB010000016">
    <property type="protein sequence ID" value="KAJ1085167.1"/>
    <property type="molecule type" value="Genomic_DNA"/>
</dbReference>
<feature type="non-terminal residue" evidence="1">
    <location>
        <position position="1"/>
    </location>
</feature>
<organism evidence="1 2">
    <name type="scientific">Pleurodeles waltl</name>
    <name type="common">Iberian ribbed newt</name>
    <dbReference type="NCBI Taxonomy" id="8319"/>
    <lineage>
        <taxon>Eukaryota</taxon>
        <taxon>Metazoa</taxon>
        <taxon>Chordata</taxon>
        <taxon>Craniata</taxon>
        <taxon>Vertebrata</taxon>
        <taxon>Euteleostomi</taxon>
        <taxon>Amphibia</taxon>
        <taxon>Batrachia</taxon>
        <taxon>Caudata</taxon>
        <taxon>Salamandroidea</taxon>
        <taxon>Salamandridae</taxon>
        <taxon>Pleurodelinae</taxon>
        <taxon>Pleurodeles</taxon>
    </lineage>
</organism>
<evidence type="ECO:0000313" key="1">
    <source>
        <dbReference type="EMBL" id="KAJ1085167.1"/>
    </source>
</evidence>
<keyword evidence="2" id="KW-1185">Reference proteome</keyword>